<proteinExistence type="predicted"/>
<sequence length="196" mass="22053">MNEISSVKVHVQALLNISDHITRILARYNDPAKPFIFGLMLGVKTSNEDGSQLVEVKHSIELAVREPGKQRDVNYDGSAQRVPEVDCTFFRDRQLQMRQVHPDCAPVGIYITTDKQEVDHVDRAIYSALKSSGLDSPDLIMLHVSYSFAKERRKARSRGAEQLPVSAYQILTASDGDTDPKSTFRRIEFSTAMDEV</sequence>
<reference evidence="1" key="1">
    <citation type="submission" date="2022-06" db="EMBL/GenBank/DDBJ databases">
        <title>Phylogenomic reconstructions and comparative analyses of Kickxellomycotina fungi.</title>
        <authorList>
            <person name="Reynolds N.K."/>
            <person name="Stajich J.E."/>
            <person name="Barry K."/>
            <person name="Grigoriev I.V."/>
            <person name="Crous P."/>
            <person name="Smith M.E."/>
        </authorList>
    </citation>
    <scope>NUCLEOTIDE SEQUENCE</scope>
    <source>
        <strain evidence="1">RSA 2271</strain>
    </source>
</reference>
<protein>
    <submittedName>
        <fullName evidence="1">Uncharacterized protein</fullName>
    </submittedName>
</protein>
<accession>A0ACC1HD05</accession>
<evidence type="ECO:0000313" key="1">
    <source>
        <dbReference type="EMBL" id="KAJ1672983.1"/>
    </source>
</evidence>
<gene>
    <name evidence="1" type="ORF">EV182_006115</name>
</gene>
<dbReference type="EMBL" id="JAMZIH010007548">
    <property type="protein sequence ID" value="KAJ1672983.1"/>
    <property type="molecule type" value="Genomic_DNA"/>
</dbReference>
<organism evidence="1 2">
    <name type="scientific">Spiromyces aspiralis</name>
    <dbReference type="NCBI Taxonomy" id="68401"/>
    <lineage>
        <taxon>Eukaryota</taxon>
        <taxon>Fungi</taxon>
        <taxon>Fungi incertae sedis</taxon>
        <taxon>Zoopagomycota</taxon>
        <taxon>Kickxellomycotina</taxon>
        <taxon>Kickxellomycetes</taxon>
        <taxon>Kickxellales</taxon>
        <taxon>Kickxellaceae</taxon>
        <taxon>Spiromyces</taxon>
    </lineage>
</organism>
<keyword evidence="2" id="KW-1185">Reference proteome</keyword>
<dbReference type="Proteomes" id="UP001145114">
    <property type="component" value="Unassembled WGS sequence"/>
</dbReference>
<name>A0ACC1HD05_9FUNG</name>
<feature type="non-terminal residue" evidence="1">
    <location>
        <position position="196"/>
    </location>
</feature>
<evidence type="ECO:0000313" key="2">
    <source>
        <dbReference type="Proteomes" id="UP001145114"/>
    </source>
</evidence>
<comment type="caution">
    <text evidence="1">The sequence shown here is derived from an EMBL/GenBank/DDBJ whole genome shotgun (WGS) entry which is preliminary data.</text>
</comment>